<proteinExistence type="predicted"/>
<reference evidence="1" key="1">
    <citation type="submission" date="2014-09" db="EMBL/GenBank/DDBJ databases">
        <authorList>
            <person name="Magalhaes I.L.F."/>
            <person name="Oliveira U."/>
            <person name="Santos F.R."/>
            <person name="Vidigal T.H.D.A."/>
            <person name="Brescovit A.D."/>
            <person name="Santos A.J."/>
        </authorList>
    </citation>
    <scope>NUCLEOTIDE SEQUENCE</scope>
    <source>
        <tissue evidence="1">Shoot tissue taken approximately 20 cm above the soil surface</tissue>
    </source>
</reference>
<reference evidence="1" key="2">
    <citation type="journal article" date="2015" name="Data Brief">
        <title>Shoot transcriptome of the giant reed, Arundo donax.</title>
        <authorList>
            <person name="Barrero R.A."/>
            <person name="Guerrero F.D."/>
            <person name="Moolhuijzen P."/>
            <person name="Goolsby J.A."/>
            <person name="Tidwell J."/>
            <person name="Bellgard S.E."/>
            <person name="Bellgard M.I."/>
        </authorList>
    </citation>
    <scope>NUCLEOTIDE SEQUENCE</scope>
    <source>
        <tissue evidence="1">Shoot tissue taken approximately 20 cm above the soil surface</tissue>
    </source>
</reference>
<evidence type="ECO:0000313" key="1">
    <source>
        <dbReference type="EMBL" id="JAD61172.1"/>
    </source>
</evidence>
<organism evidence="1">
    <name type="scientific">Arundo donax</name>
    <name type="common">Giant reed</name>
    <name type="synonym">Donax arundinaceus</name>
    <dbReference type="NCBI Taxonomy" id="35708"/>
    <lineage>
        <taxon>Eukaryota</taxon>
        <taxon>Viridiplantae</taxon>
        <taxon>Streptophyta</taxon>
        <taxon>Embryophyta</taxon>
        <taxon>Tracheophyta</taxon>
        <taxon>Spermatophyta</taxon>
        <taxon>Magnoliopsida</taxon>
        <taxon>Liliopsida</taxon>
        <taxon>Poales</taxon>
        <taxon>Poaceae</taxon>
        <taxon>PACMAD clade</taxon>
        <taxon>Arundinoideae</taxon>
        <taxon>Arundineae</taxon>
        <taxon>Arundo</taxon>
    </lineage>
</organism>
<dbReference type="EMBL" id="GBRH01236723">
    <property type="protein sequence ID" value="JAD61172.1"/>
    <property type="molecule type" value="Transcribed_RNA"/>
</dbReference>
<protein>
    <submittedName>
        <fullName evidence="1">Uncharacterized protein</fullName>
    </submittedName>
</protein>
<accession>A0A0A9BPI5</accession>
<name>A0A0A9BPI5_ARUDO</name>
<sequence length="47" mass="5666">MEVSYKLRGNRWKFTEQNYIRKATQGTKAYADHSPRCTYNPRLNCRL</sequence>
<dbReference type="AlphaFoldDB" id="A0A0A9BPI5"/>